<proteinExistence type="predicted"/>
<dbReference type="EMBL" id="GBXM01069829">
    <property type="protein sequence ID" value="JAH38748.1"/>
    <property type="molecule type" value="Transcribed_RNA"/>
</dbReference>
<keyword evidence="1" id="KW-1133">Transmembrane helix</keyword>
<evidence type="ECO:0000256" key="1">
    <source>
        <dbReference type="SAM" id="Phobius"/>
    </source>
</evidence>
<reference evidence="2" key="2">
    <citation type="journal article" date="2015" name="Fish Shellfish Immunol.">
        <title>Early steps in the European eel (Anguilla anguilla)-Vibrio vulnificus interaction in the gills: Role of the RtxA13 toxin.</title>
        <authorList>
            <person name="Callol A."/>
            <person name="Pajuelo D."/>
            <person name="Ebbesson L."/>
            <person name="Teles M."/>
            <person name="MacKenzie S."/>
            <person name="Amaro C."/>
        </authorList>
    </citation>
    <scope>NUCLEOTIDE SEQUENCE</scope>
</reference>
<feature type="transmembrane region" description="Helical" evidence="1">
    <location>
        <begin position="29"/>
        <end position="50"/>
    </location>
</feature>
<protein>
    <submittedName>
        <fullName evidence="2">Uncharacterized protein</fullName>
    </submittedName>
</protein>
<sequence>MKDSCPVSCSMNLMIARYIRNLLHMANHFCVMTSFGFGMVMARMCLLHIIKGHT</sequence>
<reference evidence="2" key="1">
    <citation type="submission" date="2014-11" db="EMBL/GenBank/DDBJ databases">
        <authorList>
            <person name="Amaro Gonzalez C."/>
        </authorList>
    </citation>
    <scope>NUCLEOTIDE SEQUENCE</scope>
</reference>
<name>A0A0E9SE40_ANGAN</name>
<accession>A0A0E9SE40</accession>
<keyword evidence="1" id="KW-0472">Membrane</keyword>
<dbReference type="AlphaFoldDB" id="A0A0E9SE40"/>
<organism evidence="2">
    <name type="scientific">Anguilla anguilla</name>
    <name type="common">European freshwater eel</name>
    <name type="synonym">Muraena anguilla</name>
    <dbReference type="NCBI Taxonomy" id="7936"/>
    <lineage>
        <taxon>Eukaryota</taxon>
        <taxon>Metazoa</taxon>
        <taxon>Chordata</taxon>
        <taxon>Craniata</taxon>
        <taxon>Vertebrata</taxon>
        <taxon>Euteleostomi</taxon>
        <taxon>Actinopterygii</taxon>
        <taxon>Neopterygii</taxon>
        <taxon>Teleostei</taxon>
        <taxon>Anguilliformes</taxon>
        <taxon>Anguillidae</taxon>
        <taxon>Anguilla</taxon>
    </lineage>
</organism>
<keyword evidence="1" id="KW-0812">Transmembrane</keyword>
<evidence type="ECO:0000313" key="2">
    <source>
        <dbReference type="EMBL" id="JAH38748.1"/>
    </source>
</evidence>